<feature type="non-terminal residue" evidence="1">
    <location>
        <position position="230"/>
    </location>
</feature>
<gene>
    <name evidence="1" type="ORF">BU25DRAFT_327275</name>
</gene>
<evidence type="ECO:0000313" key="1">
    <source>
        <dbReference type="EMBL" id="KAF2622330.1"/>
    </source>
</evidence>
<protein>
    <submittedName>
        <fullName evidence="1">Uncharacterized protein</fullName>
    </submittedName>
</protein>
<dbReference type="Proteomes" id="UP000799754">
    <property type="component" value="Unassembled WGS sequence"/>
</dbReference>
<feature type="non-terminal residue" evidence="1">
    <location>
        <position position="1"/>
    </location>
</feature>
<comment type="caution">
    <text evidence="1">The sequence shown here is derived from an EMBL/GenBank/DDBJ whole genome shotgun (WGS) entry which is preliminary data.</text>
</comment>
<keyword evidence="2" id="KW-1185">Reference proteome</keyword>
<sequence length="230" mass="27069">FDLIDFRRREKPPYAILSHTWEEDNNEEVTFSDVMDGTGQEKIGYRKLRFCGDQAARDRLEYFWVDTCCIDKSNSSEHTEAIILMFQWYQKAAVCYAYLSNVSSEEKNSAHSKEWELQFKSSRWFNRGWTLQELIAPDIVQFFSKEWALLGDKHTLVQEVSDATGISIEALQTKHIFQLSMQERISWTKHRNTTRPEDLAYSLQGILDVQMLPNYGEGREKAMLRLQEEF</sequence>
<reference evidence="1" key="1">
    <citation type="journal article" date="2020" name="Stud. Mycol.">
        <title>101 Dothideomycetes genomes: a test case for predicting lifestyles and emergence of pathogens.</title>
        <authorList>
            <person name="Haridas S."/>
            <person name="Albert R."/>
            <person name="Binder M."/>
            <person name="Bloem J."/>
            <person name="Labutti K."/>
            <person name="Salamov A."/>
            <person name="Andreopoulos B."/>
            <person name="Baker S."/>
            <person name="Barry K."/>
            <person name="Bills G."/>
            <person name="Bluhm B."/>
            <person name="Cannon C."/>
            <person name="Castanera R."/>
            <person name="Culley D."/>
            <person name="Daum C."/>
            <person name="Ezra D."/>
            <person name="Gonzalez J."/>
            <person name="Henrissat B."/>
            <person name="Kuo A."/>
            <person name="Liang C."/>
            <person name="Lipzen A."/>
            <person name="Lutzoni F."/>
            <person name="Magnuson J."/>
            <person name="Mondo S."/>
            <person name="Nolan M."/>
            <person name="Ohm R."/>
            <person name="Pangilinan J."/>
            <person name="Park H.-J."/>
            <person name="Ramirez L."/>
            <person name="Alfaro M."/>
            <person name="Sun H."/>
            <person name="Tritt A."/>
            <person name="Yoshinaga Y."/>
            <person name="Zwiers L.-H."/>
            <person name="Turgeon B."/>
            <person name="Goodwin S."/>
            <person name="Spatafora J."/>
            <person name="Crous P."/>
            <person name="Grigoriev I."/>
        </authorList>
    </citation>
    <scope>NUCLEOTIDE SEQUENCE</scope>
    <source>
        <strain evidence="1">CBS 525.71</strain>
    </source>
</reference>
<name>A0ACB6RLQ4_9PLEO</name>
<organism evidence="1 2">
    <name type="scientific">Macroventuria anomochaeta</name>
    <dbReference type="NCBI Taxonomy" id="301207"/>
    <lineage>
        <taxon>Eukaryota</taxon>
        <taxon>Fungi</taxon>
        <taxon>Dikarya</taxon>
        <taxon>Ascomycota</taxon>
        <taxon>Pezizomycotina</taxon>
        <taxon>Dothideomycetes</taxon>
        <taxon>Pleosporomycetidae</taxon>
        <taxon>Pleosporales</taxon>
        <taxon>Pleosporineae</taxon>
        <taxon>Didymellaceae</taxon>
        <taxon>Macroventuria</taxon>
    </lineage>
</organism>
<proteinExistence type="predicted"/>
<evidence type="ECO:0000313" key="2">
    <source>
        <dbReference type="Proteomes" id="UP000799754"/>
    </source>
</evidence>
<dbReference type="EMBL" id="MU006745">
    <property type="protein sequence ID" value="KAF2622330.1"/>
    <property type="molecule type" value="Genomic_DNA"/>
</dbReference>
<accession>A0ACB6RLQ4</accession>